<keyword evidence="1" id="KW-1133">Transmembrane helix</keyword>
<proteinExistence type="predicted"/>
<dbReference type="Proteomes" id="UP001444146">
    <property type="component" value="Unassembled WGS sequence"/>
</dbReference>
<keyword evidence="1" id="KW-0812">Transmembrane</keyword>
<keyword evidence="1" id="KW-0472">Membrane</keyword>
<evidence type="ECO:0000313" key="3">
    <source>
        <dbReference type="Proteomes" id="UP001444146"/>
    </source>
</evidence>
<protein>
    <submittedName>
        <fullName evidence="2">Uncharacterized protein</fullName>
    </submittedName>
</protein>
<comment type="caution">
    <text evidence="2">The sequence shown here is derived from an EMBL/GenBank/DDBJ whole genome shotgun (WGS) entry which is preliminary data.</text>
</comment>
<accession>A0ABV0HN96</accession>
<evidence type="ECO:0000313" key="2">
    <source>
        <dbReference type="EMBL" id="MEO3991758.1"/>
    </source>
</evidence>
<sequence length="187" mass="21822">MKKRKTAKDKAWTQASLFEKTLVRGYQFAFVIFSLWMGWVIIDEVQMRHDTVSTTVRAYNISWLTGYEASKQGLCHLYGRRANCHDLYTFNVEYWANGRKRTGYFSNVAWSPENRSGICLDYVKREPDIIKLCHSAWFSHHKSYIAFPLTFWVLTLLGAAGIALTVVIDRRQKQKKKTSRPEDTGRQ</sequence>
<feature type="transmembrane region" description="Helical" evidence="1">
    <location>
        <begin position="145"/>
        <end position="168"/>
    </location>
</feature>
<feature type="transmembrane region" description="Helical" evidence="1">
    <location>
        <begin position="21"/>
        <end position="42"/>
    </location>
</feature>
<keyword evidence="3" id="KW-1185">Reference proteome</keyword>
<reference evidence="2 3" key="1">
    <citation type="submission" date="2024-01" db="EMBL/GenBank/DDBJ databases">
        <title>Pseudocitrobacter sp. Endophytic strain Cyp-38L.</title>
        <authorList>
            <person name="Amer M.A."/>
            <person name="Hamed S.M."/>
        </authorList>
    </citation>
    <scope>NUCLEOTIDE SEQUENCE [LARGE SCALE GENOMIC DNA]</scope>
    <source>
        <strain evidence="2 3">Cyp38S</strain>
    </source>
</reference>
<evidence type="ECO:0000256" key="1">
    <source>
        <dbReference type="SAM" id="Phobius"/>
    </source>
</evidence>
<organism evidence="2 3">
    <name type="scientific">Pseudocitrobacter cyperus</name>
    <dbReference type="NCBI Taxonomy" id="3112843"/>
    <lineage>
        <taxon>Bacteria</taxon>
        <taxon>Pseudomonadati</taxon>
        <taxon>Pseudomonadota</taxon>
        <taxon>Gammaproteobacteria</taxon>
        <taxon>Enterobacterales</taxon>
        <taxon>Enterobacteriaceae</taxon>
        <taxon>Pseudocitrobacter</taxon>
    </lineage>
</organism>
<name>A0ABV0HN96_9ENTR</name>
<dbReference type="RefSeq" id="WP_347796040.1">
    <property type="nucleotide sequence ID" value="NZ_JAYMYY010000006.1"/>
</dbReference>
<dbReference type="EMBL" id="JAYMYY010000006">
    <property type="protein sequence ID" value="MEO3991758.1"/>
    <property type="molecule type" value="Genomic_DNA"/>
</dbReference>
<gene>
    <name evidence="2" type="ORF">VSR74_18275</name>
</gene>